<proteinExistence type="predicted"/>
<evidence type="ECO:0000256" key="1">
    <source>
        <dbReference type="SAM" id="Coils"/>
    </source>
</evidence>
<sequence length="134" mass="15294">MTTICGQQALFLGAGVLYWMHRDSLPCSSVMITYFDFLSFLFLFGVGQVDWETVSFICIQKYQVPIAVRILRLLETIEQVERRKRSLEGILSALSLTWPHLGMTPDTIDLFCPPKGHTGLSIWNLVSKTLKKRL</sequence>
<dbReference type="InParanoid" id="A0A7J8JWA9"/>
<keyword evidence="1" id="KW-0175">Coiled coil</keyword>
<accession>A0A7J8JWA9</accession>
<protein>
    <submittedName>
        <fullName evidence="2">Uncharacterized protein</fullName>
    </submittedName>
</protein>
<dbReference type="EMBL" id="JACASF010000001">
    <property type="protein sequence ID" value="KAF6500760.1"/>
    <property type="molecule type" value="Genomic_DNA"/>
</dbReference>
<comment type="caution">
    <text evidence="2">The sequence shown here is derived from an EMBL/GenBank/DDBJ whole genome shotgun (WGS) entry which is preliminary data.</text>
</comment>
<name>A0A7J8JWA9_MOLMO</name>
<dbReference type="Proteomes" id="UP000550707">
    <property type="component" value="Unassembled WGS sequence"/>
</dbReference>
<dbReference type="AlphaFoldDB" id="A0A7J8JWA9"/>
<gene>
    <name evidence="2" type="ORF">HJG59_007816</name>
</gene>
<evidence type="ECO:0000313" key="3">
    <source>
        <dbReference type="Proteomes" id="UP000550707"/>
    </source>
</evidence>
<organism evidence="2 3">
    <name type="scientific">Molossus molossus</name>
    <name type="common">Pallas' mastiff bat</name>
    <name type="synonym">Vespertilio molossus</name>
    <dbReference type="NCBI Taxonomy" id="27622"/>
    <lineage>
        <taxon>Eukaryota</taxon>
        <taxon>Metazoa</taxon>
        <taxon>Chordata</taxon>
        <taxon>Craniata</taxon>
        <taxon>Vertebrata</taxon>
        <taxon>Euteleostomi</taxon>
        <taxon>Mammalia</taxon>
        <taxon>Eutheria</taxon>
        <taxon>Laurasiatheria</taxon>
        <taxon>Chiroptera</taxon>
        <taxon>Yangochiroptera</taxon>
        <taxon>Molossidae</taxon>
        <taxon>Molossus</taxon>
    </lineage>
</organism>
<feature type="coiled-coil region" evidence="1">
    <location>
        <begin position="70"/>
        <end position="97"/>
    </location>
</feature>
<keyword evidence="3" id="KW-1185">Reference proteome</keyword>
<reference evidence="2 3" key="1">
    <citation type="journal article" date="2020" name="Nature">
        <title>Six reference-quality genomes reveal evolution of bat adaptations.</title>
        <authorList>
            <person name="Jebb D."/>
            <person name="Huang Z."/>
            <person name="Pippel M."/>
            <person name="Hughes G.M."/>
            <person name="Lavrichenko K."/>
            <person name="Devanna P."/>
            <person name="Winkler S."/>
            <person name="Jermiin L.S."/>
            <person name="Skirmuntt E.C."/>
            <person name="Katzourakis A."/>
            <person name="Burkitt-Gray L."/>
            <person name="Ray D.A."/>
            <person name="Sullivan K.A.M."/>
            <person name="Roscito J.G."/>
            <person name="Kirilenko B.M."/>
            <person name="Davalos L.M."/>
            <person name="Corthals A.P."/>
            <person name="Power M.L."/>
            <person name="Jones G."/>
            <person name="Ransome R.D."/>
            <person name="Dechmann D.K.N."/>
            <person name="Locatelli A.G."/>
            <person name="Puechmaille S.J."/>
            <person name="Fedrigo O."/>
            <person name="Jarvis E.D."/>
            <person name="Hiller M."/>
            <person name="Vernes S.C."/>
            <person name="Myers E.W."/>
            <person name="Teeling E.C."/>
        </authorList>
    </citation>
    <scope>NUCLEOTIDE SEQUENCE [LARGE SCALE GENOMIC DNA]</scope>
    <source>
        <strain evidence="2">MMolMol1</strain>
        <tissue evidence="2">Muscle</tissue>
    </source>
</reference>
<evidence type="ECO:0000313" key="2">
    <source>
        <dbReference type="EMBL" id="KAF6500760.1"/>
    </source>
</evidence>